<keyword evidence="5 11" id="KW-0949">S-adenosyl-L-methionine</keyword>
<dbReference type="InterPro" id="IPR010280">
    <property type="entry name" value="U5_MeTrfase_fam"/>
</dbReference>
<dbReference type="InterPro" id="IPR012340">
    <property type="entry name" value="NA-bd_OB-fold"/>
</dbReference>
<keyword evidence="8 11" id="KW-0411">Iron-sulfur</keyword>
<evidence type="ECO:0000256" key="13">
    <source>
        <dbReference type="PROSITE-ProRule" id="PRU10015"/>
    </source>
</evidence>
<evidence type="ECO:0000256" key="4">
    <source>
        <dbReference type="ARBA" id="ARBA00022679"/>
    </source>
</evidence>
<dbReference type="NCBIfam" id="NF009639">
    <property type="entry name" value="PRK13168.1"/>
    <property type="match status" value="1"/>
</dbReference>
<name>A0A451EQ73_9GAMM</name>
<feature type="binding site" evidence="11">
    <location>
        <position position="101"/>
    </location>
    <ligand>
        <name>[4Fe-4S] cluster</name>
        <dbReference type="ChEBI" id="CHEBI:49883"/>
    </ligand>
</feature>
<keyword evidence="7 11" id="KW-0408">Iron</keyword>
<dbReference type="Pfam" id="PF05958">
    <property type="entry name" value="tRNA_U5-meth_tr"/>
    <property type="match status" value="1"/>
</dbReference>
<dbReference type="PROSITE" id="PS01230">
    <property type="entry name" value="TRMA_1"/>
    <property type="match status" value="1"/>
</dbReference>
<feature type="active site" evidence="13">
    <location>
        <position position="410"/>
    </location>
</feature>
<dbReference type="KEGG" id="emo:DM558_14915"/>
<evidence type="ECO:0000256" key="12">
    <source>
        <dbReference type="PROSITE-ProRule" id="PRU01024"/>
    </source>
</evidence>
<dbReference type="PANTHER" id="PTHR11061">
    <property type="entry name" value="RNA M5U METHYLTRANSFERASE"/>
    <property type="match status" value="1"/>
</dbReference>
<evidence type="ECO:0000256" key="7">
    <source>
        <dbReference type="ARBA" id="ARBA00023004"/>
    </source>
</evidence>
<dbReference type="GO" id="GO:0005506">
    <property type="term" value="F:iron ion binding"/>
    <property type="evidence" value="ECO:0007669"/>
    <property type="project" value="UniProtKB-UniRule"/>
</dbReference>
<gene>
    <name evidence="11 15" type="primary">rlmD</name>
    <name evidence="15" type="ORF">DM558_14915</name>
</gene>
<dbReference type="AlphaFoldDB" id="A0A451EQ73"/>
<evidence type="ECO:0000256" key="10">
    <source>
        <dbReference type="ARBA" id="ARBA00059995"/>
    </source>
</evidence>
<feature type="binding site" evidence="11">
    <location>
        <position position="92"/>
    </location>
    <ligand>
        <name>[4Fe-4S] cluster</name>
        <dbReference type="ChEBI" id="CHEBI:49883"/>
    </ligand>
</feature>
<dbReference type="GO" id="GO:0003723">
    <property type="term" value="F:RNA binding"/>
    <property type="evidence" value="ECO:0007669"/>
    <property type="project" value="InterPro"/>
</dbReference>
<organism evidence="15 16">
    <name type="scientific">Entomomonas moraniae</name>
    <dbReference type="NCBI Taxonomy" id="2213226"/>
    <lineage>
        <taxon>Bacteria</taxon>
        <taxon>Pseudomonadati</taxon>
        <taxon>Pseudomonadota</taxon>
        <taxon>Gammaproteobacteria</taxon>
        <taxon>Pseudomonadales</taxon>
        <taxon>Pseudomonadaceae</taxon>
        <taxon>Entomomonas</taxon>
    </lineage>
</organism>
<dbReference type="GO" id="GO:0070475">
    <property type="term" value="P:rRNA base methylation"/>
    <property type="evidence" value="ECO:0007669"/>
    <property type="project" value="TreeGrafter"/>
</dbReference>
<evidence type="ECO:0000256" key="1">
    <source>
        <dbReference type="ARBA" id="ARBA00022485"/>
    </source>
</evidence>
<dbReference type="GO" id="GO:0070041">
    <property type="term" value="F:rRNA (uridine-C5-)-methyltransferase activity"/>
    <property type="evidence" value="ECO:0007669"/>
    <property type="project" value="UniProtKB-UniRule"/>
</dbReference>
<dbReference type="PROSITE" id="PS50926">
    <property type="entry name" value="TRAM"/>
    <property type="match status" value="1"/>
</dbReference>
<feature type="binding site" evidence="11">
    <location>
        <position position="180"/>
    </location>
    <ligand>
        <name>[4Fe-4S] cluster</name>
        <dbReference type="ChEBI" id="CHEBI:49883"/>
    </ligand>
</feature>
<feature type="active site" description="Nucleophile" evidence="11 12">
    <location>
        <position position="410"/>
    </location>
</feature>
<dbReference type="SUPFAM" id="SSF50249">
    <property type="entry name" value="Nucleic acid-binding proteins"/>
    <property type="match status" value="1"/>
</dbReference>
<evidence type="ECO:0000313" key="16">
    <source>
        <dbReference type="Proteomes" id="UP000273143"/>
    </source>
</evidence>
<evidence type="ECO:0000256" key="11">
    <source>
        <dbReference type="HAMAP-Rule" id="MF_01010"/>
    </source>
</evidence>
<dbReference type="RefSeq" id="WP_127164640.1">
    <property type="nucleotide sequence ID" value="NZ_CP029822.1"/>
</dbReference>
<dbReference type="FunFam" id="3.40.50.150:FF:000009">
    <property type="entry name" value="23S rRNA (Uracil(1939)-C(5))-methyltransferase RlmD"/>
    <property type="match status" value="1"/>
</dbReference>
<evidence type="ECO:0000256" key="2">
    <source>
        <dbReference type="ARBA" id="ARBA00022552"/>
    </source>
</evidence>
<feature type="domain" description="TRAM" evidence="14">
    <location>
        <begin position="21"/>
        <end position="79"/>
    </location>
</feature>
<dbReference type="EC" id="2.1.1.190" evidence="11"/>
<proteinExistence type="inferred from homology"/>
<feature type="binding site" evidence="11 12">
    <location>
        <position position="336"/>
    </location>
    <ligand>
        <name>S-adenosyl-L-methionine</name>
        <dbReference type="ChEBI" id="CHEBI:59789"/>
    </ligand>
</feature>
<keyword evidence="1 11" id="KW-0004">4Fe-4S</keyword>
<dbReference type="Gene3D" id="2.40.50.1070">
    <property type="match status" value="1"/>
</dbReference>
<feature type="binding site" evidence="11">
    <location>
        <position position="320"/>
    </location>
    <ligand>
        <name>S-adenosyl-L-methionine</name>
        <dbReference type="ChEBI" id="CHEBI:59789"/>
    </ligand>
</feature>
<feature type="binding site" evidence="11 12">
    <location>
        <position position="286"/>
    </location>
    <ligand>
        <name>S-adenosyl-L-methionine</name>
        <dbReference type="ChEBI" id="CHEBI:59789"/>
    </ligand>
</feature>
<dbReference type="InterPro" id="IPR029063">
    <property type="entry name" value="SAM-dependent_MTases_sf"/>
</dbReference>
<evidence type="ECO:0000259" key="14">
    <source>
        <dbReference type="PROSITE" id="PS50926"/>
    </source>
</evidence>
<feature type="binding site" evidence="11 12">
    <location>
        <position position="315"/>
    </location>
    <ligand>
        <name>S-adenosyl-L-methionine</name>
        <dbReference type="ChEBI" id="CHEBI:59789"/>
    </ligand>
</feature>
<dbReference type="Pfam" id="PF01938">
    <property type="entry name" value="TRAM"/>
    <property type="match status" value="1"/>
</dbReference>
<dbReference type="NCBIfam" id="TIGR00479">
    <property type="entry name" value="rumA"/>
    <property type="match status" value="1"/>
</dbReference>
<dbReference type="CDD" id="cd02440">
    <property type="entry name" value="AdoMet_MTases"/>
    <property type="match status" value="1"/>
</dbReference>
<dbReference type="Gene3D" id="2.40.50.140">
    <property type="entry name" value="Nucleic acid-binding proteins"/>
    <property type="match status" value="1"/>
</dbReference>
<dbReference type="GO" id="GO:0051539">
    <property type="term" value="F:4 iron, 4 sulfur cluster binding"/>
    <property type="evidence" value="ECO:0007669"/>
    <property type="project" value="UniProtKB-KW"/>
</dbReference>
<evidence type="ECO:0000256" key="9">
    <source>
        <dbReference type="ARBA" id="ARBA00052756"/>
    </source>
</evidence>
<keyword evidence="16" id="KW-1185">Reference proteome</keyword>
<comment type="similarity">
    <text evidence="11">Belongs to the class I-like SAM-binding methyltransferase superfamily. RNA M5U methyltransferase family. RlmD subfamily.</text>
</comment>
<dbReference type="InterPro" id="IPR030391">
    <property type="entry name" value="MeTrfase_TrmA_CS"/>
</dbReference>
<protein>
    <recommendedName>
        <fullName evidence="11">23S rRNA (uracil(1939)-C(5))-methyltransferase RlmD</fullName>
        <ecNumber evidence="11">2.1.1.190</ecNumber>
    </recommendedName>
    <alternativeName>
        <fullName evidence="11">23S rRNA(m5U1939)-methyltransferase</fullName>
    </alternativeName>
</protein>
<dbReference type="InterPro" id="IPR030390">
    <property type="entry name" value="MeTrfase_TrmA_AS"/>
</dbReference>
<feature type="binding site" evidence="11">
    <location>
        <position position="98"/>
    </location>
    <ligand>
        <name>[4Fe-4S] cluster</name>
        <dbReference type="ChEBI" id="CHEBI:49883"/>
    </ligand>
</feature>
<evidence type="ECO:0000256" key="5">
    <source>
        <dbReference type="ARBA" id="ARBA00022691"/>
    </source>
</evidence>
<accession>A0A451EQ73</accession>
<evidence type="ECO:0000256" key="3">
    <source>
        <dbReference type="ARBA" id="ARBA00022603"/>
    </source>
</evidence>
<keyword evidence="2 11" id="KW-0698">rRNA processing</keyword>
<evidence type="ECO:0000256" key="6">
    <source>
        <dbReference type="ARBA" id="ARBA00022723"/>
    </source>
</evidence>
<dbReference type="EMBL" id="CP029822">
    <property type="protein sequence ID" value="AZS51980.1"/>
    <property type="molecule type" value="Genomic_DNA"/>
</dbReference>
<dbReference type="PROSITE" id="PS01231">
    <property type="entry name" value="TRMA_2"/>
    <property type="match status" value="1"/>
</dbReference>
<dbReference type="PROSITE" id="PS51687">
    <property type="entry name" value="SAM_MT_RNA_M5U"/>
    <property type="match status" value="1"/>
</dbReference>
<sequence length="452" mass="51217">MKKKNTNLRFQHNHKQSITKTIPVGKKQCLTIERLSHDGRGIVKLQDKTWFVAGALPQEEIEARVMSSQSQWVNAKCERIITPSPLRQAPLCQYAGICGGCELQHIPYDEQVQLKQSSVIDQLQRFSSIKITHWQPPLVGEPFGYRRRARIAVRFDEKTKTLHVGFRAAFSQQIVPIKDCLVLTAPLQQLLQKLPTCLNALNAPHNLGHIELFDGDHTALLVRHIKPLTDSDIQQFQLFCKENHCQLWLQGKDKPTPFDETQALQYSLSFETKPLHLNYQMGDFIQVNASINQQMVLQALDWLTIQPNDTILDLFCGLGNFTLPMATQAKKVIGVEVVETMVESAKNNALNNNLNNTVFHQADLSQPITGKTWTREKLSAIVLDPPRDGAIQVIKQMGELDTNRILYISCNPATLARDAELLTKQGYQIIKAGIIDMFPQTSHIETMVLFER</sequence>
<dbReference type="SUPFAM" id="SSF53335">
    <property type="entry name" value="S-adenosyl-L-methionine-dependent methyltransferases"/>
    <property type="match status" value="1"/>
</dbReference>
<feature type="binding site" evidence="11 12">
    <location>
        <position position="384"/>
    </location>
    <ligand>
        <name>S-adenosyl-L-methionine</name>
        <dbReference type="ChEBI" id="CHEBI:59789"/>
    </ligand>
</feature>
<dbReference type="InterPro" id="IPR001566">
    <property type="entry name" value="23S_rRNA_MeTrfase_RlmD"/>
</dbReference>
<keyword evidence="3 11" id="KW-0489">Methyltransferase</keyword>
<evidence type="ECO:0000313" key="15">
    <source>
        <dbReference type="EMBL" id="AZS51980.1"/>
    </source>
</evidence>
<feature type="binding site" evidence="11">
    <location>
        <position position="363"/>
    </location>
    <ligand>
        <name>S-adenosyl-L-methionine</name>
        <dbReference type="ChEBI" id="CHEBI:59789"/>
    </ligand>
</feature>
<keyword evidence="6 11" id="KW-0479">Metal-binding</keyword>
<dbReference type="Proteomes" id="UP000273143">
    <property type="component" value="Chromosome"/>
</dbReference>
<keyword evidence="4 11" id="KW-0808">Transferase</keyword>
<comment type="function">
    <text evidence="10 11">Catalyzes the formation of 5-methyl-uridine at position 1939 (m5U1939) in 23S rRNA.</text>
</comment>
<reference evidence="16" key="1">
    <citation type="submission" date="2018-06" db="EMBL/GenBank/DDBJ databases">
        <title>Complete genome of Pseudomonas insecticola strain QZS01.</title>
        <authorList>
            <person name="Wang J."/>
            <person name="Su Q."/>
        </authorList>
    </citation>
    <scope>NUCLEOTIDE SEQUENCE [LARGE SCALE GENOMIC DNA]</scope>
    <source>
        <strain evidence="16">QZS01</strain>
    </source>
</reference>
<dbReference type="InterPro" id="IPR002792">
    <property type="entry name" value="TRAM_dom"/>
</dbReference>
<dbReference type="HAMAP" id="MF_01010">
    <property type="entry name" value="23SrRNA_methyltr_RlmD"/>
    <property type="match status" value="1"/>
</dbReference>
<dbReference type="PANTHER" id="PTHR11061:SF49">
    <property type="entry name" value="23S RRNA (URACIL(1939)-C(5))-METHYLTRANSFERASE RLMD"/>
    <property type="match status" value="1"/>
</dbReference>
<dbReference type="Gene3D" id="3.40.50.150">
    <property type="entry name" value="Vaccinia Virus protein VP39"/>
    <property type="match status" value="1"/>
</dbReference>
<comment type="catalytic activity">
    <reaction evidence="9 11">
        <text>uridine(1939) in 23S rRNA + S-adenosyl-L-methionine = 5-methyluridine(1939) in 23S rRNA + S-adenosyl-L-homocysteine + H(+)</text>
        <dbReference type="Rhea" id="RHEA:42908"/>
        <dbReference type="Rhea" id="RHEA-COMP:10278"/>
        <dbReference type="Rhea" id="RHEA-COMP:10279"/>
        <dbReference type="ChEBI" id="CHEBI:15378"/>
        <dbReference type="ChEBI" id="CHEBI:57856"/>
        <dbReference type="ChEBI" id="CHEBI:59789"/>
        <dbReference type="ChEBI" id="CHEBI:65315"/>
        <dbReference type="ChEBI" id="CHEBI:74447"/>
        <dbReference type="EC" id="2.1.1.190"/>
    </reaction>
</comment>
<evidence type="ECO:0000256" key="8">
    <source>
        <dbReference type="ARBA" id="ARBA00023014"/>
    </source>
</evidence>